<reference evidence="1" key="1">
    <citation type="submission" date="2020-05" db="EMBL/GenBank/DDBJ databases">
        <authorList>
            <person name="Chiriac C."/>
            <person name="Salcher M."/>
            <person name="Ghai R."/>
            <person name="Kavagutti S V."/>
        </authorList>
    </citation>
    <scope>NUCLEOTIDE SEQUENCE</scope>
</reference>
<dbReference type="EMBL" id="LR797331">
    <property type="protein sequence ID" value="CAB4203466.1"/>
    <property type="molecule type" value="Genomic_DNA"/>
</dbReference>
<evidence type="ECO:0000313" key="1">
    <source>
        <dbReference type="EMBL" id="CAB4203466.1"/>
    </source>
</evidence>
<proteinExistence type="predicted"/>
<sequence>MIAKTPVLRGDPFLTIKRFESDLSKWVVESWFAPAGGVPQAGLEMVQALEAAQQVIAECAKLGEPITRIDVNERAFATMEFAMDRKPGGLWFEVVRGVTLFDLPLRRYERKDA</sequence>
<protein>
    <submittedName>
        <fullName evidence="1">Uncharacterized protein</fullName>
    </submittedName>
</protein>
<name>A0A6J5S540_9CAUD</name>
<gene>
    <name evidence="1" type="ORF">UFOVP1382_82</name>
</gene>
<organism evidence="1">
    <name type="scientific">uncultured Caudovirales phage</name>
    <dbReference type="NCBI Taxonomy" id="2100421"/>
    <lineage>
        <taxon>Viruses</taxon>
        <taxon>Duplodnaviria</taxon>
        <taxon>Heunggongvirae</taxon>
        <taxon>Uroviricota</taxon>
        <taxon>Caudoviricetes</taxon>
        <taxon>Peduoviridae</taxon>
        <taxon>Maltschvirus</taxon>
        <taxon>Maltschvirus maltsch</taxon>
    </lineage>
</organism>
<accession>A0A6J5S540</accession>